<protein>
    <submittedName>
        <fullName evidence="3">Uncharacterized protein</fullName>
    </submittedName>
</protein>
<keyword evidence="4" id="KW-1185">Reference proteome</keyword>
<dbReference type="STRING" id="1172190.M947_05095"/>
<keyword evidence="2" id="KW-0472">Membrane</keyword>
<comment type="caution">
    <text evidence="3">The sequence shown here is derived from an EMBL/GenBank/DDBJ whole genome shotgun (WGS) entry which is preliminary data.</text>
</comment>
<keyword evidence="1" id="KW-0175">Coiled coil</keyword>
<reference evidence="3 4" key="1">
    <citation type="submission" date="2013-07" db="EMBL/GenBank/DDBJ databases">
        <title>Sulfurimonas hongkongensis AST-10 Genome Sequencing.</title>
        <authorList>
            <person name="Cai L."/>
            <person name="Zhang T."/>
        </authorList>
    </citation>
    <scope>NUCLEOTIDE SEQUENCE [LARGE SCALE GENOMIC DNA]</scope>
    <source>
        <strain evidence="3 4">AST-10</strain>
    </source>
</reference>
<evidence type="ECO:0000256" key="1">
    <source>
        <dbReference type="SAM" id="Coils"/>
    </source>
</evidence>
<dbReference type="AlphaFoldDB" id="T0JS44"/>
<feature type="coiled-coil region" evidence="1">
    <location>
        <begin position="25"/>
        <end position="56"/>
    </location>
</feature>
<evidence type="ECO:0000313" key="4">
    <source>
        <dbReference type="Proteomes" id="UP000015520"/>
    </source>
</evidence>
<sequence length="345" mass="37158">MGFLKRTANFVTFGAVDRSDAKKITKNANKRKDDIKEELDDAKENTQNDIKNLGILKETTYSETISSFVKSYEVIGKVDLKPLKQNEALDYDIFQADFKEMQIITTNIKEISTAVVGGALIGTTAAFGAMGTAAIIGTASTGTAIGTLSGVAATNATLAWLGGGAIGAGGAGMTGGMVVLGGIALAPVVVFGMFIGTNKGKQVLNEANNYSDEIDVLVEKVITLIAELSQIRRGCYLMSESIQGLEALMKVYNIEMDKIAYRLEQRSAISKFIDPIKNKVFNIDILSKKEAEIFATSANIASMLSEIIKMPLMDEEGAFISNSLEVLECNNQEIEELKLQINHQG</sequence>
<gene>
    <name evidence="3" type="ORF">M947_05095</name>
</gene>
<dbReference type="Proteomes" id="UP000015520">
    <property type="component" value="Unassembled WGS sequence"/>
</dbReference>
<keyword evidence="2" id="KW-1133">Transmembrane helix</keyword>
<keyword evidence="2" id="KW-0812">Transmembrane</keyword>
<name>T0JS44_9BACT</name>
<evidence type="ECO:0000256" key="2">
    <source>
        <dbReference type="SAM" id="Phobius"/>
    </source>
</evidence>
<accession>T0JS44</accession>
<dbReference type="EMBL" id="AUPZ01000006">
    <property type="protein sequence ID" value="EQB39702.1"/>
    <property type="molecule type" value="Genomic_DNA"/>
</dbReference>
<evidence type="ECO:0000313" key="3">
    <source>
        <dbReference type="EMBL" id="EQB39702.1"/>
    </source>
</evidence>
<dbReference type="eggNOG" id="ENOG502ZB0I">
    <property type="taxonomic scope" value="Bacteria"/>
</dbReference>
<feature type="transmembrane region" description="Helical" evidence="2">
    <location>
        <begin position="173"/>
        <end position="195"/>
    </location>
</feature>
<feature type="transmembrane region" description="Helical" evidence="2">
    <location>
        <begin position="142"/>
        <end position="161"/>
    </location>
</feature>
<organism evidence="3 4">
    <name type="scientific">Sulfurimonas hongkongensis</name>
    <dbReference type="NCBI Taxonomy" id="1172190"/>
    <lineage>
        <taxon>Bacteria</taxon>
        <taxon>Pseudomonadati</taxon>
        <taxon>Campylobacterota</taxon>
        <taxon>Epsilonproteobacteria</taxon>
        <taxon>Campylobacterales</taxon>
        <taxon>Sulfurimonadaceae</taxon>
        <taxon>Sulfurimonas</taxon>
    </lineage>
</organism>
<dbReference type="PATRIC" id="fig|1172190.3.peg.994"/>
<feature type="transmembrane region" description="Helical" evidence="2">
    <location>
        <begin position="111"/>
        <end position="136"/>
    </location>
</feature>
<dbReference type="RefSeq" id="WP_021287289.1">
    <property type="nucleotide sequence ID" value="NZ_AUPZ01000006.1"/>
</dbReference>
<proteinExistence type="predicted"/>